<sequence length="308" mass="33706">MTDKVLDQAIDWLVKLESSQHAPALCAACLAWRQADPRHEATWQALQEAQTCFDQARELPVGVAMGTLAEPGRRTALKTLALGVLGLGMAGGAVQQSPWRVSLADYSTDTGARRRFELADGTQVRLNSRSAVDVRFSQRERLIELREGQVQVKAGIDPLQRPLCVSSAQGRFLGNDFDLCQEQGRTRLTVDQGTVAIHMPGQPPSFAQAGEQYLVDAAGGHFIEHPTFEGSAWTRGLLITRQMPLQELAAQLARQRNGWVGCDPAVAGLQVSGVFQLDDTDNALRTLAHTLPVRLVWRSALWVRIVPA</sequence>
<gene>
    <name evidence="3" type="primary">fecR_3</name>
    <name evidence="3" type="ORF">PPUN14671_40430</name>
</gene>
<feature type="domain" description="FecR N-terminal" evidence="2">
    <location>
        <begin position="7"/>
        <end position="47"/>
    </location>
</feature>
<reference evidence="3" key="1">
    <citation type="submission" date="2023-01" db="EMBL/GenBank/DDBJ databases">
        <title>Whole-genome sequence of Pseudomonas putida NBRC 14671.</title>
        <authorList>
            <person name="Morohoshi T."/>
            <person name="Someya N."/>
        </authorList>
    </citation>
    <scope>NUCLEOTIDE SEQUENCE</scope>
    <source>
        <strain evidence="3">NBRC 14671</strain>
    </source>
</reference>
<evidence type="ECO:0000259" key="1">
    <source>
        <dbReference type="Pfam" id="PF04773"/>
    </source>
</evidence>
<dbReference type="PANTHER" id="PTHR30273">
    <property type="entry name" value="PERIPLASMIC SIGNAL SENSOR AND SIGMA FACTOR ACTIVATOR FECR-RELATED"/>
    <property type="match status" value="1"/>
</dbReference>
<dbReference type="InterPro" id="IPR032623">
    <property type="entry name" value="FecR_N"/>
</dbReference>
<dbReference type="Proteomes" id="UP001161257">
    <property type="component" value="Unassembled WGS sequence"/>
</dbReference>
<dbReference type="AlphaFoldDB" id="A0AA37REH4"/>
<name>A0AA37REH4_PSEPU</name>
<feature type="domain" description="FecR protein" evidence="1">
    <location>
        <begin position="105"/>
        <end position="195"/>
    </location>
</feature>
<comment type="caution">
    <text evidence="3">The sequence shown here is derived from an EMBL/GenBank/DDBJ whole genome shotgun (WGS) entry which is preliminary data.</text>
</comment>
<dbReference type="RefSeq" id="WP_284356564.1">
    <property type="nucleotide sequence ID" value="NZ_BSKF01000013.1"/>
</dbReference>
<dbReference type="Pfam" id="PF16220">
    <property type="entry name" value="DUF4880"/>
    <property type="match status" value="1"/>
</dbReference>
<organism evidence="3 4">
    <name type="scientific">Pseudomonas putida</name>
    <name type="common">Arthrobacter siderocapsulatus</name>
    <dbReference type="NCBI Taxonomy" id="303"/>
    <lineage>
        <taxon>Bacteria</taxon>
        <taxon>Pseudomonadati</taxon>
        <taxon>Pseudomonadota</taxon>
        <taxon>Gammaproteobacteria</taxon>
        <taxon>Pseudomonadales</taxon>
        <taxon>Pseudomonadaceae</taxon>
        <taxon>Pseudomonas</taxon>
    </lineage>
</organism>
<dbReference type="GO" id="GO:0016989">
    <property type="term" value="F:sigma factor antagonist activity"/>
    <property type="evidence" value="ECO:0007669"/>
    <property type="project" value="TreeGrafter"/>
</dbReference>
<dbReference type="PIRSF" id="PIRSF018266">
    <property type="entry name" value="FecR"/>
    <property type="match status" value="1"/>
</dbReference>
<accession>A0AA37REH4</accession>
<evidence type="ECO:0000313" key="3">
    <source>
        <dbReference type="EMBL" id="GLO37207.1"/>
    </source>
</evidence>
<protein>
    <submittedName>
        <fullName evidence="3">Sensor</fullName>
    </submittedName>
</protein>
<dbReference type="InterPro" id="IPR006860">
    <property type="entry name" value="FecR"/>
</dbReference>
<proteinExistence type="predicted"/>
<evidence type="ECO:0000313" key="4">
    <source>
        <dbReference type="Proteomes" id="UP001161257"/>
    </source>
</evidence>
<evidence type="ECO:0000259" key="2">
    <source>
        <dbReference type="Pfam" id="PF16220"/>
    </source>
</evidence>
<dbReference type="InterPro" id="IPR012373">
    <property type="entry name" value="Ferrdict_sens_TM"/>
</dbReference>
<dbReference type="PANTHER" id="PTHR30273:SF2">
    <property type="entry name" value="PROTEIN FECR"/>
    <property type="match status" value="1"/>
</dbReference>
<dbReference type="Gene3D" id="2.60.120.1440">
    <property type="match status" value="1"/>
</dbReference>
<dbReference type="Pfam" id="PF04773">
    <property type="entry name" value="FecR"/>
    <property type="match status" value="1"/>
</dbReference>
<dbReference type="EMBL" id="BSKJ01000009">
    <property type="protein sequence ID" value="GLO37207.1"/>
    <property type="molecule type" value="Genomic_DNA"/>
</dbReference>